<evidence type="ECO:0000259" key="1">
    <source>
        <dbReference type="PROSITE" id="PS51186"/>
    </source>
</evidence>
<feature type="domain" description="N-acetyltransferase" evidence="1">
    <location>
        <begin position="86"/>
        <end position="231"/>
    </location>
</feature>
<accession>A0ABU3DS77</accession>
<organism evidence="2 3">
    <name type="scientific">Autumnicola psychrophila</name>
    <dbReference type="NCBI Taxonomy" id="3075592"/>
    <lineage>
        <taxon>Bacteria</taxon>
        <taxon>Pseudomonadati</taxon>
        <taxon>Bacteroidota</taxon>
        <taxon>Flavobacteriia</taxon>
        <taxon>Flavobacteriales</taxon>
        <taxon>Flavobacteriaceae</taxon>
        <taxon>Autumnicola</taxon>
    </lineage>
</organism>
<proteinExistence type="predicted"/>
<keyword evidence="2" id="KW-0808">Transferase</keyword>
<keyword evidence="3" id="KW-1185">Reference proteome</keyword>
<dbReference type="SUPFAM" id="SSF55729">
    <property type="entry name" value="Acyl-CoA N-acyltransferases (Nat)"/>
    <property type="match status" value="1"/>
</dbReference>
<dbReference type="Pfam" id="PF00583">
    <property type="entry name" value="Acetyltransf_1"/>
    <property type="match status" value="1"/>
</dbReference>
<name>A0ABU3DS77_9FLAO</name>
<dbReference type="InterPro" id="IPR016181">
    <property type="entry name" value="Acyl_CoA_acyltransferase"/>
</dbReference>
<dbReference type="PROSITE" id="PS51186">
    <property type="entry name" value="GNAT"/>
    <property type="match status" value="1"/>
</dbReference>
<dbReference type="GO" id="GO:0016746">
    <property type="term" value="F:acyltransferase activity"/>
    <property type="evidence" value="ECO:0007669"/>
    <property type="project" value="UniProtKB-KW"/>
</dbReference>
<dbReference type="EMBL" id="JAVRHN010000006">
    <property type="protein sequence ID" value="MDT0686581.1"/>
    <property type="molecule type" value="Genomic_DNA"/>
</dbReference>
<dbReference type="CDD" id="cd04301">
    <property type="entry name" value="NAT_SF"/>
    <property type="match status" value="1"/>
</dbReference>
<reference evidence="2 3" key="1">
    <citation type="submission" date="2023-09" db="EMBL/GenBank/DDBJ databases">
        <authorList>
            <person name="Rey-Velasco X."/>
        </authorList>
    </citation>
    <scope>NUCLEOTIDE SEQUENCE [LARGE SCALE GENOMIC DNA]</scope>
    <source>
        <strain evidence="2 3">F225</strain>
    </source>
</reference>
<dbReference type="Proteomes" id="UP001253848">
    <property type="component" value="Unassembled WGS sequence"/>
</dbReference>
<keyword evidence="2" id="KW-0012">Acyltransferase</keyword>
<dbReference type="InterPro" id="IPR000182">
    <property type="entry name" value="GNAT_dom"/>
</dbReference>
<evidence type="ECO:0000313" key="3">
    <source>
        <dbReference type="Proteomes" id="UP001253848"/>
    </source>
</evidence>
<comment type="caution">
    <text evidence="2">The sequence shown here is derived from an EMBL/GenBank/DDBJ whole genome shotgun (WGS) entry which is preliminary data.</text>
</comment>
<sequence>MVQKAEWDSNFFGFPVGKVNLKSVDNFEEVILASEKFKLVYVFSDVEINEPSLDLVDKKIIYKKALEANKEINPVEGNGDLTSFDPKIHSYDHLLELAHLSGTYSRFKLDSNIPGSRFLEMYKLWLDNSINKKIAFETLVSITEGNISGFVTLGKKDSDCSQIGLIAVNGDYQGRSIGSRLISECEILSQGKGFSSIEVTTQGENKAACGLYEKNNFNIKSAQYIYHLWNK</sequence>
<dbReference type="EC" id="2.3.1.-" evidence="2"/>
<gene>
    <name evidence="2" type="ORF">RM541_09390</name>
</gene>
<dbReference type="RefSeq" id="WP_311499904.1">
    <property type="nucleotide sequence ID" value="NZ_JAVRHN010000006.1"/>
</dbReference>
<protein>
    <submittedName>
        <fullName evidence="2">GNAT family N-acetyltransferase</fullName>
        <ecNumber evidence="2">2.3.1.-</ecNumber>
    </submittedName>
</protein>
<dbReference type="Gene3D" id="3.40.630.30">
    <property type="match status" value="1"/>
</dbReference>
<evidence type="ECO:0000313" key="2">
    <source>
        <dbReference type="EMBL" id="MDT0686581.1"/>
    </source>
</evidence>